<protein>
    <submittedName>
        <fullName evidence="2">Uncharacterized protein</fullName>
    </submittedName>
</protein>
<sequence>MATTKPDVQYVQIERVQFWADKESGDIHITTDDPDAKDVFKHTTISNRETSKRYHPTFYRQLATLLAQHGKTVPGWDLFCERCGGEIVLMSTSTTGYRHKPGLPECDTKPPEPQRAG</sequence>
<dbReference type="AlphaFoldDB" id="A0A543GDF1"/>
<evidence type="ECO:0000313" key="3">
    <source>
        <dbReference type="Proteomes" id="UP000319818"/>
    </source>
</evidence>
<reference evidence="2 3" key="1">
    <citation type="submission" date="2019-06" db="EMBL/GenBank/DDBJ databases">
        <title>Sequencing the genomes of 1000 actinobacteria strains.</title>
        <authorList>
            <person name="Klenk H.-P."/>
        </authorList>
    </citation>
    <scope>NUCLEOTIDE SEQUENCE [LARGE SCALE GENOMIC DNA]</scope>
    <source>
        <strain evidence="2 3">DSM 45511</strain>
    </source>
</reference>
<proteinExistence type="predicted"/>
<name>A0A543GDF1_9PSEU</name>
<accession>A0A543GDF1</accession>
<gene>
    <name evidence="2" type="ORF">FB388_1467</name>
</gene>
<evidence type="ECO:0000256" key="1">
    <source>
        <dbReference type="SAM" id="MobiDB-lite"/>
    </source>
</evidence>
<evidence type="ECO:0000313" key="2">
    <source>
        <dbReference type="EMBL" id="TQM44105.1"/>
    </source>
</evidence>
<comment type="caution">
    <text evidence="2">The sequence shown here is derived from an EMBL/GenBank/DDBJ whole genome shotgun (WGS) entry which is preliminary data.</text>
</comment>
<dbReference type="Proteomes" id="UP000319818">
    <property type="component" value="Unassembled WGS sequence"/>
</dbReference>
<dbReference type="EMBL" id="VFPH01000001">
    <property type="protein sequence ID" value="TQM44105.1"/>
    <property type="molecule type" value="Genomic_DNA"/>
</dbReference>
<dbReference type="RefSeq" id="WP_211361806.1">
    <property type="nucleotide sequence ID" value="NZ_VFPH01000001.1"/>
</dbReference>
<organism evidence="2 3">
    <name type="scientific">Pseudonocardia cypriaca</name>
    <dbReference type="NCBI Taxonomy" id="882449"/>
    <lineage>
        <taxon>Bacteria</taxon>
        <taxon>Bacillati</taxon>
        <taxon>Actinomycetota</taxon>
        <taxon>Actinomycetes</taxon>
        <taxon>Pseudonocardiales</taxon>
        <taxon>Pseudonocardiaceae</taxon>
        <taxon>Pseudonocardia</taxon>
    </lineage>
</organism>
<feature type="compositionally biased region" description="Basic and acidic residues" evidence="1">
    <location>
        <begin position="106"/>
        <end position="117"/>
    </location>
</feature>
<feature type="region of interest" description="Disordered" evidence="1">
    <location>
        <begin position="95"/>
        <end position="117"/>
    </location>
</feature>
<keyword evidence="3" id="KW-1185">Reference proteome</keyword>